<evidence type="ECO:0000259" key="1">
    <source>
        <dbReference type="PROSITE" id="PS50943"/>
    </source>
</evidence>
<geneLocation type="plasmid" evidence="2 3">
    <name>pANACY.02</name>
</geneLocation>
<feature type="domain" description="HTH cro/C1-type" evidence="1">
    <location>
        <begin position="12"/>
        <end position="46"/>
    </location>
</feature>
<evidence type="ECO:0000313" key="3">
    <source>
        <dbReference type="Proteomes" id="UP000010474"/>
    </source>
</evidence>
<gene>
    <name evidence="2" type="ordered locus">Anacy_5841</name>
</gene>
<dbReference type="SUPFAM" id="SSF47413">
    <property type="entry name" value="lambda repressor-like DNA-binding domains"/>
    <property type="match status" value="1"/>
</dbReference>
<dbReference type="InterPro" id="IPR010982">
    <property type="entry name" value="Lambda_DNA-bd_dom_sf"/>
</dbReference>
<protein>
    <recommendedName>
        <fullName evidence="1">HTH cro/C1-type domain-containing protein</fullName>
    </recommendedName>
</protein>
<dbReference type="AlphaFoldDB" id="K9ZQS4"/>
<dbReference type="OrthoDB" id="9799384at2"/>
<dbReference type="Proteomes" id="UP000010474">
    <property type="component" value="Plasmid pANACY.02"/>
</dbReference>
<dbReference type="KEGG" id="acy:Anacy_5841"/>
<evidence type="ECO:0000313" key="2">
    <source>
        <dbReference type="EMBL" id="AFZ61134.1"/>
    </source>
</evidence>
<dbReference type="InterPro" id="IPR001387">
    <property type="entry name" value="Cro/C1-type_HTH"/>
</dbReference>
<dbReference type="HOGENOM" id="CLU_881773_0_0_3"/>
<dbReference type="PATRIC" id="fig|272123.3.peg.6341"/>
<keyword evidence="2" id="KW-0614">Plasmid</keyword>
<keyword evidence="3" id="KW-1185">Reference proteome</keyword>
<dbReference type="Gene3D" id="1.10.260.40">
    <property type="entry name" value="lambda repressor-like DNA-binding domains"/>
    <property type="match status" value="1"/>
</dbReference>
<dbReference type="CDD" id="cd00093">
    <property type="entry name" value="HTH_XRE"/>
    <property type="match status" value="1"/>
</dbReference>
<dbReference type="PROSITE" id="PS50943">
    <property type="entry name" value="HTH_CROC1"/>
    <property type="match status" value="1"/>
</dbReference>
<dbReference type="EMBL" id="CP003661">
    <property type="protein sequence ID" value="AFZ61134.1"/>
    <property type="molecule type" value="Genomic_DNA"/>
</dbReference>
<proteinExistence type="predicted"/>
<dbReference type="RefSeq" id="WP_015364286.1">
    <property type="nucleotide sequence ID" value="NC_020157.1"/>
</dbReference>
<dbReference type="GO" id="GO:0003677">
    <property type="term" value="F:DNA binding"/>
    <property type="evidence" value="ECO:0007669"/>
    <property type="project" value="InterPro"/>
</dbReference>
<name>K9ZQS4_ANACC</name>
<organism evidence="2 3">
    <name type="scientific">Anabaena cylindrica (strain ATCC 27899 / PCC 7122)</name>
    <dbReference type="NCBI Taxonomy" id="272123"/>
    <lineage>
        <taxon>Bacteria</taxon>
        <taxon>Bacillati</taxon>
        <taxon>Cyanobacteriota</taxon>
        <taxon>Cyanophyceae</taxon>
        <taxon>Nostocales</taxon>
        <taxon>Nostocaceae</taxon>
        <taxon>Anabaena</taxon>
    </lineage>
</organism>
<reference evidence="3" key="1">
    <citation type="journal article" date="2013" name="Proc. Natl. Acad. Sci. U.S.A.">
        <title>Improving the coverage of the cyanobacterial phylum using diversity-driven genome sequencing.</title>
        <authorList>
            <person name="Shih P.M."/>
            <person name="Wu D."/>
            <person name="Latifi A."/>
            <person name="Axen S.D."/>
            <person name="Fewer D.P."/>
            <person name="Talla E."/>
            <person name="Calteau A."/>
            <person name="Cai F."/>
            <person name="Tandeau de Marsac N."/>
            <person name="Rippka R."/>
            <person name="Herdman M."/>
            <person name="Sivonen K."/>
            <person name="Coursin T."/>
            <person name="Laurent T."/>
            <person name="Goodwin L."/>
            <person name="Nolan M."/>
            <person name="Davenport K.W."/>
            <person name="Han C.S."/>
            <person name="Rubin E.M."/>
            <person name="Eisen J.A."/>
            <person name="Woyke T."/>
            <person name="Gugger M."/>
            <person name="Kerfeld C.A."/>
        </authorList>
    </citation>
    <scope>NUCLEOTIDE SEQUENCE [LARGE SCALE GENOMIC DNA]</scope>
    <source>
        <strain evidence="3">ATCC 27899 / PCC 7122</strain>
    </source>
</reference>
<accession>K9ZQS4</accession>
<sequence>MSSNYHLKPEEVRRIRRSLGETQAQFASRLEVDAVTVARWETGQRKCTGLYAKTILALDTMSTRKGLQMEEDNQENLIRSVELGELYSFCSNTAPLLQFLYKEVPLDYREGILRKYQEWFEVWAYNSSFLDEICNRRLIREIGYFLRPVTSGPINPNATEYYAVQKLANSCQSIYEIAQNLVPSYELLQAKIPIESQIITTREMLLFIKQILDDLLKQPLLDIQNKGDVVLLKFYRSLLQFVWDEMHQGKCLPIPATVSSGFASILSITLRGPLTISVPDIYDHNELEDINKVTKDSIKGLEKSMLSKAFGISFH</sequence>